<sequence length="228" mass="23894">MNDKKKMIVIGVLGALLFGVGAFQFVQMGASNEPAAKKSVAPKEAAKKGAAQQVASEDARPTKEPQAEGKVAPEANPIQGLYALMTLPQRDPFSERSGVLEVSDASQTQVQSPRNPPPTYNPPRDPGLDPYRPEIGGTIPNLPGMDAGAGGPNPIPDPNVFAYRLSGVILGKRPAAVFTDGQGNQRLVPLGSSIDENSRVTNVSHGSVTVKHRGETITLNVGGTPNDN</sequence>
<evidence type="ECO:0000313" key="3">
    <source>
        <dbReference type="Proteomes" id="UP000662873"/>
    </source>
</evidence>
<proteinExistence type="predicted"/>
<organism evidence="2 3">
    <name type="scientific">Candidatus Nitrosymbiomonas proteolyticus</name>
    <dbReference type="NCBI Taxonomy" id="2608984"/>
    <lineage>
        <taxon>Bacteria</taxon>
        <taxon>Bacillati</taxon>
        <taxon>Armatimonadota</taxon>
        <taxon>Armatimonadota incertae sedis</taxon>
        <taxon>Candidatus Nitrosymbiomonas</taxon>
    </lineage>
</organism>
<feature type="region of interest" description="Disordered" evidence="1">
    <location>
        <begin position="95"/>
        <end position="152"/>
    </location>
</feature>
<reference evidence="2" key="1">
    <citation type="journal article" name="DNA Res.">
        <title>The physiological potential of anammox bacteria as revealed by their core genome structure.</title>
        <authorList>
            <person name="Okubo T."/>
            <person name="Toyoda A."/>
            <person name="Fukuhara K."/>
            <person name="Uchiyama I."/>
            <person name="Harigaya Y."/>
            <person name="Kuroiwa M."/>
            <person name="Suzuki T."/>
            <person name="Murakami Y."/>
            <person name="Suwa Y."/>
            <person name="Takami H."/>
        </authorList>
    </citation>
    <scope>NUCLEOTIDE SEQUENCE</scope>
    <source>
        <strain evidence="2">317325-2</strain>
    </source>
</reference>
<feature type="compositionally biased region" description="Basic and acidic residues" evidence="1">
    <location>
        <begin position="57"/>
        <end position="67"/>
    </location>
</feature>
<evidence type="ECO:0008006" key="4">
    <source>
        <dbReference type="Google" id="ProtNLM"/>
    </source>
</evidence>
<accession>A0A809RSV7</accession>
<feature type="compositionally biased region" description="Pro residues" evidence="1">
    <location>
        <begin position="114"/>
        <end position="125"/>
    </location>
</feature>
<gene>
    <name evidence="2" type="ORF">NPRO_03970</name>
</gene>
<dbReference type="AlphaFoldDB" id="A0A809RSV7"/>
<protein>
    <recommendedName>
        <fullName evidence="4">Type II secretion system protein GspC N-terminal domain-containing protein</fullName>
    </recommendedName>
</protein>
<dbReference type="KEGG" id="npy:NPRO_03970"/>
<evidence type="ECO:0000256" key="1">
    <source>
        <dbReference type="SAM" id="MobiDB-lite"/>
    </source>
</evidence>
<name>A0A809RSV7_9BACT</name>
<dbReference type="Proteomes" id="UP000662873">
    <property type="component" value="Chromosome"/>
</dbReference>
<dbReference type="EMBL" id="AP021858">
    <property type="protein sequence ID" value="BBO22802.1"/>
    <property type="molecule type" value="Genomic_DNA"/>
</dbReference>
<feature type="region of interest" description="Disordered" evidence="1">
    <location>
        <begin position="33"/>
        <end position="75"/>
    </location>
</feature>
<evidence type="ECO:0000313" key="2">
    <source>
        <dbReference type="EMBL" id="BBO22802.1"/>
    </source>
</evidence>